<reference evidence="4" key="1">
    <citation type="journal article" date="2023" name="Int. J. Syst. Evol. Microbiol.">
        <title>Streptomyces meridianus sp. nov. isolated from brackish water of the Tagus estuary in Alcochete, Portugal.</title>
        <authorList>
            <person name="Santos J.D.N."/>
            <person name="Klimek D."/>
            <person name="Calusinska M."/>
            <person name="Lobo Da Cunha A."/>
            <person name="Catita J."/>
            <person name="Goncalves H."/>
            <person name="Gonzalez I."/>
            <person name="Reyes F."/>
            <person name="Lage O.M."/>
        </authorList>
    </citation>
    <scope>NUCLEOTIDE SEQUENCE</scope>
    <source>
        <strain evidence="4">MTZ3.1</strain>
    </source>
</reference>
<dbReference type="InterPro" id="IPR037143">
    <property type="entry name" value="4-PPantetheinyl_Trfase_dom_sf"/>
</dbReference>
<proteinExistence type="predicted"/>
<gene>
    <name evidence="4" type="ORF">M1E25_19905</name>
</gene>
<dbReference type="RefSeq" id="WP_251417568.1">
    <property type="nucleotide sequence ID" value="NZ_JAMQGM010000043.1"/>
</dbReference>
<protein>
    <submittedName>
        <fullName evidence="4">4'-phosphopantetheinyl transferase superfamily protein</fullName>
    </submittedName>
</protein>
<evidence type="ECO:0000313" key="4">
    <source>
        <dbReference type="EMBL" id="MCM2579586.1"/>
    </source>
</evidence>
<dbReference type="InterPro" id="IPR003542">
    <property type="entry name" value="Enbac_synth_compD-like"/>
</dbReference>
<dbReference type="GO" id="GO:0016740">
    <property type="term" value="F:transferase activity"/>
    <property type="evidence" value="ECO:0007669"/>
    <property type="project" value="UniProtKB-KW"/>
</dbReference>
<evidence type="ECO:0000259" key="2">
    <source>
        <dbReference type="Pfam" id="PF01648"/>
    </source>
</evidence>
<evidence type="ECO:0000256" key="1">
    <source>
        <dbReference type="ARBA" id="ARBA00022679"/>
    </source>
</evidence>
<keyword evidence="5" id="KW-1185">Reference proteome</keyword>
<dbReference type="PRINTS" id="PR01399">
    <property type="entry name" value="ENTSNTHTASED"/>
</dbReference>
<dbReference type="Proteomes" id="UP001167160">
    <property type="component" value="Unassembled WGS sequence"/>
</dbReference>
<comment type="caution">
    <text evidence="4">The sequence shown here is derived from an EMBL/GenBank/DDBJ whole genome shotgun (WGS) entry which is preliminary data.</text>
</comment>
<dbReference type="SUPFAM" id="SSF56214">
    <property type="entry name" value="4'-phosphopantetheinyl transferase"/>
    <property type="match status" value="1"/>
</dbReference>
<keyword evidence="1 4" id="KW-0808">Transferase</keyword>
<dbReference type="EMBL" id="JAMQGM010000043">
    <property type="protein sequence ID" value="MCM2579586.1"/>
    <property type="molecule type" value="Genomic_DNA"/>
</dbReference>
<dbReference type="PANTHER" id="PTHR38096:SF1">
    <property type="entry name" value="ENTEROBACTIN SYNTHASE COMPONENT D"/>
    <property type="match status" value="1"/>
</dbReference>
<name>A0ABT0XAM7_9ACTN</name>
<dbReference type="InterPro" id="IPR041354">
    <property type="entry name" value="4PPT_N"/>
</dbReference>
<sequence length="257" mass="27942">MIRELLPGSVQAEERFGDPAVPGMLYAEEELLIAKALPSRRAEFTTVRACAREALQRIGAPRTPLLRGDFGAPVWPTGVVGSMTHCVGYRAAAVARASDVTAVGIDAEPNLPLRDDGVLGLVALAQERVRLPTLAAQRPDVCWDRLVFSAKESVYKAWYPLARRFLDFHEAEILFDLVTGSFTARLLIDGPVVRGRRLKALSGRWAVRDGLILTATLLETPASDRARTPADEWTVTGRRCTRDEAASGVSDGPVPSL</sequence>
<dbReference type="Pfam" id="PF01648">
    <property type="entry name" value="ACPS"/>
    <property type="match status" value="1"/>
</dbReference>
<evidence type="ECO:0000259" key="3">
    <source>
        <dbReference type="Pfam" id="PF17837"/>
    </source>
</evidence>
<dbReference type="Pfam" id="PF17837">
    <property type="entry name" value="4PPT_N"/>
    <property type="match status" value="1"/>
</dbReference>
<evidence type="ECO:0000313" key="5">
    <source>
        <dbReference type="Proteomes" id="UP001167160"/>
    </source>
</evidence>
<feature type="domain" description="4'-phosphopantetheinyl transferase N-terminal" evidence="3">
    <location>
        <begin position="28"/>
        <end position="95"/>
    </location>
</feature>
<dbReference type="InterPro" id="IPR008278">
    <property type="entry name" value="4-PPantetheinyl_Trfase_dom"/>
</dbReference>
<accession>A0ABT0XAM7</accession>
<organism evidence="4 5">
    <name type="scientific">Streptomyces meridianus</name>
    <dbReference type="NCBI Taxonomy" id="2938945"/>
    <lineage>
        <taxon>Bacteria</taxon>
        <taxon>Bacillati</taxon>
        <taxon>Actinomycetota</taxon>
        <taxon>Actinomycetes</taxon>
        <taxon>Kitasatosporales</taxon>
        <taxon>Streptomycetaceae</taxon>
        <taxon>Streptomyces</taxon>
    </lineage>
</organism>
<feature type="domain" description="4'-phosphopantetheinyl transferase" evidence="2">
    <location>
        <begin position="102"/>
        <end position="177"/>
    </location>
</feature>
<dbReference type="PANTHER" id="PTHR38096">
    <property type="entry name" value="ENTEROBACTIN SYNTHASE COMPONENT D"/>
    <property type="match status" value="1"/>
</dbReference>